<accession>A0ABM1JUL3</accession>
<feature type="transmembrane region" description="Helical" evidence="9">
    <location>
        <begin position="220"/>
        <end position="243"/>
    </location>
</feature>
<dbReference type="CDD" id="cd15228">
    <property type="entry name" value="7tmA_OR10D-like"/>
    <property type="match status" value="1"/>
</dbReference>
<feature type="domain" description="G-protein coupled receptors family 1 profile" evidence="10">
    <location>
        <begin position="58"/>
        <end position="305"/>
    </location>
</feature>
<evidence type="ECO:0000256" key="5">
    <source>
        <dbReference type="ARBA" id="ARBA00022725"/>
    </source>
</evidence>
<dbReference type="Proteomes" id="UP000694871">
    <property type="component" value="Unplaced"/>
</dbReference>
<evidence type="ECO:0000313" key="11">
    <source>
        <dbReference type="Proteomes" id="UP000694871"/>
    </source>
</evidence>
<gene>
    <name evidence="12" type="primary">LOC107109094</name>
</gene>
<dbReference type="RefSeq" id="XP_015265150.1">
    <property type="nucleotide sequence ID" value="XM_015409664.1"/>
</dbReference>
<dbReference type="SUPFAM" id="SSF81321">
    <property type="entry name" value="Family A G protein-coupled receptor-like"/>
    <property type="match status" value="1"/>
</dbReference>
<keyword evidence="4 9" id="KW-0812">Transmembrane</keyword>
<dbReference type="Pfam" id="PF13853">
    <property type="entry name" value="7tm_4"/>
    <property type="match status" value="1"/>
</dbReference>
<keyword evidence="3" id="KW-0716">Sensory transduction</keyword>
<evidence type="ECO:0000256" key="9">
    <source>
        <dbReference type="SAM" id="Phobius"/>
    </source>
</evidence>
<evidence type="ECO:0000256" key="2">
    <source>
        <dbReference type="ARBA" id="ARBA00022475"/>
    </source>
</evidence>
<keyword evidence="11" id="KW-1185">Reference proteome</keyword>
<evidence type="ECO:0000256" key="7">
    <source>
        <dbReference type="ARBA" id="ARBA00023136"/>
    </source>
</evidence>
<dbReference type="GeneID" id="107109094"/>
<dbReference type="Gene3D" id="1.20.1070.10">
    <property type="entry name" value="Rhodopsin 7-helix transmembrane proteins"/>
    <property type="match status" value="1"/>
</dbReference>
<keyword evidence="8" id="KW-0807">Transducer</keyword>
<comment type="subcellular location">
    <subcellularLocation>
        <location evidence="1">Cell membrane</location>
        <topology evidence="1">Multi-pass membrane protein</topology>
    </subcellularLocation>
</comment>
<name>A0ABM1JUL3_GEKJA</name>
<dbReference type="PANTHER" id="PTHR26453">
    <property type="entry name" value="OLFACTORY RECEPTOR"/>
    <property type="match status" value="1"/>
</dbReference>
<evidence type="ECO:0000313" key="12">
    <source>
        <dbReference type="RefSeq" id="XP_015265150.1"/>
    </source>
</evidence>
<dbReference type="InterPro" id="IPR000725">
    <property type="entry name" value="Olfact_rcpt"/>
</dbReference>
<proteinExistence type="predicted"/>
<keyword evidence="6 9" id="KW-1133">Transmembrane helix</keyword>
<keyword evidence="7 9" id="KW-0472">Membrane</keyword>
<feature type="transmembrane region" description="Helical" evidence="9">
    <location>
        <begin position="44"/>
        <end position="67"/>
    </location>
</feature>
<sequence>MKYSFTTCYFLFAYRNRAHGENFTVVTHFILLGIPHTEGLQNILFIIFLIFYMCTLLGNLLIMTAIFTDSRLHTPMYFFLCNLSILDIGFSSVSTPKMLANLWAQSRVISLGGCMSQVFFYHFLGSTECLLYTVMAYDRYVAICHPLRYLIIMNWKVCAILAAGTWLTSSFHATILTTLTFSLPYCGPNEVDYFFCDIFPVVKLACANTVLIETVSFTNIGLVPMTCFLLILTSYVRIVYSVLRMSSGEGRRKAASTCASHLTVVTLFFGPCALIYTQPSLSEILVTPVQIFGNVVTPMLNPVIYTLWNKEVKAALTRLTGEKRVSQTITH</sequence>
<keyword evidence="5" id="KW-0552">Olfaction</keyword>
<dbReference type="InterPro" id="IPR000276">
    <property type="entry name" value="GPCR_Rhodpsn"/>
</dbReference>
<organism evidence="11 12">
    <name type="scientific">Gekko japonicus</name>
    <name type="common">Schlegel's Japanese gecko</name>
    <dbReference type="NCBI Taxonomy" id="146911"/>
    <lineage>
        <taxon>Eukaryota</taxon>
        <taxon>Metazoa</taxon>
        <taxon>Chordata</taxon>
        <taxon>Craniata</taxon>
        <taxon>Vertebrata</taxon>
        <taxon>Euteleostomi</taxon>
        <taxon>Lepidosauria</taxon>
        <taxon>Squamata</taxon>
        <taxon>Bifurcata</taxon>
        <taxon>Gekkota</taxon>
        <taxon>Gekkonidae</taxon>
        <taxon>Gekkoninae</taxon>
        <taxon>Gekko</taxon>
    </lineage>
</organism>
<evidence type="ECO:0000256" key="8">
    <source>
        <dbReference type="ARBA" id="ARBA00023224"/>
    </source>
</evidence>
<keyword evidence="2" id="KW-1003">Cell membrane</keyword>
<evidence type="ECO:0000259" key="10">
    <source>
        <dbReference type="PROSITE" id="PS50262"/>
    </source>
</evidence>
<feature type="transmembrane region" description="Helical" evidence="9">
    <location>
        <begin position="119"/>
        <end position="137"/>
    </location>
</feature>
<feature type="transmembrane region" description="Helical" evidence="9">
    <location>
        <begin position="289"/>
        <end position="308"/>
    </location>
</feature>
<dbReference type="InterPro" id="IPR017452">
    <property type="entry name" value="GPCR_Rhodpsn_7TM"/>
</dbReference>
<protein>
    <submittedName>
        <fullName evidence="12">Olfactory receptor 958-like</fullName>
    </submittedName>
</protein>
<dbReference type="PROSITE" id="PS50262">
    <property type="entry name" value="G_PROTEIN_RECEP_F1_2"/>
    <property type="match status" value="1"/>
</dbReference>
<evidence type="ECO:0000256" key="1">
    <source>
        <dbReference type="ARBA" id="ARBA00004651"/>
    </source>
</evidence>
<reference evidence="12" key="1">
    <citation type="submission" date="2025-08" db="UniProtKB">
        <authorList>
            <consortium name="RefSeq"/>
        </authorList>
    </citation>
    <scope>IDENTIFICATION</scope>
</reference>
<dbReference type="PRINTS" id="PR00245">
    <property type="entry name" value="OLFACTORYR"/>
</dbReference>
<dbReference type="PRINTS" id="PR00237">
    <property type="entry name" value="GPCRRHODOPSN"/>
</dbReference>
<feature type="transmembrane region" description="Helical" evidence="9">
    <location>
        <begin position="255"/>
        <end position="277"/>
    </location>
</feature>
<evidence type="ECO:0000256" key="4">
    <source>
        <dbReference type="ARBA" id="ARBA00022692"/>
    </source>
</evidence>
<evidence type="ECO:0000256" key="3">
    <source>
        <dbReference type="ARBA" id="ARBA00022606"/>
    </source>
</evidence>
<evidence type="ECO:0000256" key="6">
    <source>
        <dbReference type="ARBA" id="ARBA00022989"/>
    </source>
</evidence>